<dbReference type="PRINTS" id="PR00081">
    <property type="entry name" value="GDHRDH"/>
</dbReference>
<gene>
    <name evidence="4" type="primary">fabG_1</name>
    <name evidence="4" type="ORF">NCTC13336_01226</name>
</gene>
<dbReference type="PANTHER" id="PTHR44196">
    <property type="entry name" value="DEHYDROGENASE/REDUCTASE SDR FAMILY MEMBER 7B"/>
    <property type="match status" value="1"/>
</dbReference>
<dbReference type="InterPro" id="IPR036291">
    <property type="entry name" value="NAD(P)-bd_dom_sf"/>
</dbReference>
<dbReference type="EMBL" id="UGJJ01000001">
    <property type="protein sequence ID" value="STR00999.1"/>
    <property type="molecule type" value="Genomic_DNA"/>
</dbReference>
<dbReference type="Gene3D" id="3.40.50.720">
    <property type="entry name" value="NAD(P)-binding Rossmann-like Domain"/>
    <property type="match status" value="1"/>
</dbReference>
<dbReference type="EC" id="1.1.1.100" evidence="4"/>
<accession>A0A377R1N3</accession>
<dbReference type="OrthoDB" id="9810734at2"/>
<evidence type="ECO:0000256" key="3">
    <source>
        <dbReference type="RuleBase" id="RU000363"/>
    </source>
</evidence>
<dbReference type="PANTHER" id="PTHR44196:SF1">
    <property type="entry name" value="DEHYDROGENASE_REDUCTASE SDR FAMILY MEMBER 7B"/>
    <property type="match status" value="1"/>
</dbReference>
<keyword evidence="5" id="KW-1185">Reference proteome</keyword>
<reference evidence="4 5" key="1">
    <citation type="submission" date="2018-06" db="EMBL/GenBank/DDBJ databases">
        <authorList>
            <consortium name="Pathogen Informatics"/>
            <person name="Doyle S."/>
        </authorList>
    </citation>
    <scope>NUCLEOTIDE SEQUENCE [LARGE SCALE GENOMIC DNA]</scope>
    <source>
        <strain evidence="4 5">NCTC13336</strain>
    </source>
</reference>
<dbReference type="GO" id="GO:0016020">
    <property type="term" value="C:membrane"/>
    <property type="evidence" value="ECO:0007669"/>
    <property type="project" value="TreeGrafter"/>
</dbReference>
<sequence length="243" mass="25910">MNLAKQKILITGGTSGIGAALAAQLQSRGASVITCARSRPEHPLHGVVYYRCDLASPAERADLVSRIRNEHPDTSVLINNAAIQHPLDFIGGEAQSLQTTLAQELALNLEAPVALAAALLPLIAKQQQGAIVNITTALALAPKKSAPVYCAAKAGLHNFTRALRYQTETAAPHVKIQEIVPPLVATRMTDGRGSGKITPEEAAAAIIRAIENGRNECYIGKTRLLKQLLRIAPNLAYRILRNG</sequence>
<keyword evidence="2 4" id="KW-0560">Oxidoreductase</keyword>
<protein>
    <submittedName>
        <fullName evidence="4">3-oxoacyl-[acyl-carrier-protein] reductase FabG</fullName>
        <ecNumber evidence="4">1.1.1.100</ecNumber>
    </submittedName>
</protein>
<evidence type="ECO:0000256" key="1">
    <source>
        <dbReference type="ARBA" id="ARBA00006484"/>
    </source>
</evidence>
<dbReference type="InterPro" id="IPR002347">
    <property type="entry name" value="SDR_fam"/>
</dbReference>
<organism evidence="4 5">
    <name type="scientific">Kingella potus</name>
    <dbReference type="NCBI Taxonomy" id="265175"/>
    <lineage>
        <taxon>Bacteria</taxon>
        <taxon>Pseudomonadati</taxon>
        <taxon>Pseudomonadota</taxon>
        <taxon>Betaproteobacteria</taxon>
        <taxon>Neisseriales</taxon>
        <taxon>Neisseriaceae</taxon>
        <taxon>Kingella</taxon>
    </lineage>
</organism>
<name>A0A377R1N3_9NEIS</name>
<dbReference type="Proteomes" id="UP000254293">
    <property type="component" value="Unassembled WGS sequence"/>
</dbReference>
<dbReference type="GO" id="GO:0004316">
    <property type="term" value="F:3-oxoacyl-[acyl-carrier-protein] reductase (NADPH) activity"/>
    <property type="evidence" value="ECO:0007669"/>
    <property type="project" value="UniProtKB-EC"/>
</dbReference>
<evidence type="ECO:0000256" key="2">
    <source>
        <dbReference type="ARBA" id="ARBA00023002"/>
    </source>
</evidence>
<proteinExistence type="inferred from homology"/>
<dbReference type="Pfam" id="PF00106">
    <property type="entry name" value="adh_short"/>
    <property type="match status" value="1"/>
</dbReference>
<comment type="similarity">
    <text evidence="1 3">Belongs to the short-chain dehydrogenases/reductases (SDR) family.</text>
</comment>
<dbReference type="AlphaFoldDB" id="A0A377R1N3"/>
<evidence type="ECO:0000313" key="5">
    <source>
        <dbReference type="Proteomes" id="UP000254293"/>
    </source>
</evidence>
<dbReference type="SUPFAM" id="SSF51735">
    <property type="entry name" value="NAD(P)-binding Rossmann-fold domains"/>
    <property type="match status" value="1"/>
</dbReference>
<dbReference type="PRINTS" id="PR00080">
    <property type="entry name" value="SDRFAMILY"/>
</dbReference>
<evidence type="ECO:0000313" key="4">
    <source>
        <dbReference type="EMBL" id="STR00999.1"/>
    </source>
</evidence>